<dbReference type="InterPro" id="IPR000189">
    <property type="entry name" value="Transglyc_AS"/>
</dbReference>
<dbReference type="Pfam" id="PF01464">
    <property type="entry name" value="SLT"/>
    <property type="match status" value="1"/>
</dbReference>
<dbReference type="SUPFAM" id="SSF53955">
    <property type="entry name" value="Lysozyme-like"/>
    <property type="match status" value="1"/>
</dbReference>
<dbReference type="AlphaFoldDB" id="I3DCP5"/>
<reference evidence="7 8" key="1">
    <citation type="submission" date="2012-03" db="EMBL/GenBank/DDBJ databases">
        <authorList>
            <person name="Harkins D.M."/>
            <person name="Madupu R."/>
            <person name="Durkin A.S."/>
            <person name="Torralba M."/>
            <person name="Methe B."/>
            <person name="Sutton G.G."/>
            <person name="Nelson K.E."/>
        </authorList>
    </citation>
    <scope>NUCLEOTIDE SEQUENCE [LARGE SCALE GENOMIC DNA]</scope>
    <source>
        <strain evidence="7 8">CCUG 2042</strain>
    </source>
</reference>
<dbReference type="SUPFAM" id="SSF48435">
    <property type="entry name" value="Bacterial muramidases"/>
    <property type="match status" value="1"/>
</dbReference>
<proteinExistence type="inferred from homology"/>
<name>I3DCP5_9PAST</name>
<dbReference type="GO" id="GO:0000270">
    <property type="term" value="P:peptidoglycan metabolic process"/>
    <property type="evidence" value="ECO:0007669"/>
    <property type="project" value="InterPro"/>
</dbReference>
<dbReference type="GO" id="GO:0004553">
    <property type="term" value="F:hydrolase activity, hydrolyzing O-glycosyl compounds"/>
    <property type="evidence" value="ECO:0007669"/>
    <property type="project" value="InterPro"/>
</dbReference>
<dbReference type="OrthoDB" id="92254at2"/>
<dbReference type="InterPro" id="IPR037061">
    <property type="entry name" value="Lytic_TGlycoase_superhlx_L_sf"/>
</dbReference>
<dbReference type="InterPro" id="IPR023346">
    <property type="entry name" value="Lysozyme-like_dom_sf"/>
</dbReference>
<comment type="similarity">
    <text evidence="1">Belongs to the transglycosylase Slt family.</text>
</comment>
<dbReference type="CDD" id="cd13401">
    <property type="entry name" value="Slt70-like"/>
    <property type="match status" value="1"/>
</dbReference>
<dbReference type="GO" id="GO:0008933">
    <property type="term" value="F:peptidoglycan lytic transglycosylase activity"/>
    <property type="evidence" value="ECO:0007669"/>
    <property type="project" value="InterPro"/>
</dbReference>
<dbReference type="PATRIC" id="fig|1095749.3.peg.1165"/>
<gene>
    <name evidence="7" type="ORF">HMPREF1052_0966</name>
</gene>
<dbReference type="EMBL" id="AJSX01000030">
    <property type="protein sequence ID" value="EIJ69488.1"/>
    <property type="molecule type" value="Genomic_DNA"/>
</dbReference>
<dbReference type="InterPro" id="IPR012289">
    <property type="entry name" value="Lytic_TGlycosylase_superhlx_L"/>
</dbReference>
<sequence length="704" mass="81340">MKFSRTILTLLTSSITFSIFATEAPLEQQREIYQKISQLLTISSSNTTQNIAAQLAAEIKDYPLYPYAEYQLFTANLANLNFADIKTYQNQHSNFPLSKNLSKQWLEAQQKAEHWQTILDSKQQLPTDTYTQCAIQQAELAINGKNMQIILPKSAVNLEKNLVNQPQVIVGTLTQSQLEQLWLTGKSLPKVCDPLFEQWNQMGGLSNSLIQQRALLAFDQNNVGLLTHLSSMTQEPTLQTWLKDLADLRRYAQKISSRDFSLNTDNLEINQQNKRILLAIFPSFIKTIKDTDVMDIKSLLSKVDNWAIAFNLTPEETNNWQTLIINQLFDSPNISVQQWRDTVLKTVKEDKLIERRIRMAIREKEDITPWLALLSDEKKAMDEWQYWLTKTSQFSTEKSKNILKSISSQRGFYAMLAAQELGIPYQIKVQETKEIETTSSQQETSHSNSQSPSSTQKVTDLTSVADKYANELARIEELRYFNDHNNMNTEWRELFNQANFNEQIALIKFAEKHCWYDLQVEGTIQAKAWNYLKLRLPNAYEKWFDLFLKDKKITRTFAMAIARQESAWKPYVSSSANAQGLMQLLPSTAKLTAQRNNLPYNQENQLLDPFNNIMLGTTHLQELYDKYGDNRILIAAAYNAGANRVDQWLAKSNGKLTMAEFVASIPFYETRGYVQNVLAYDTYYQILQNKPQQIFSKEEYNKLY</sequence>
<dbReference type="RefSeq" id="WP_005760659.1">
    <property type="nucleotide sequence ID" value="NZ_AJSX01000030.1"/>
</dbReference>
<evidence type="ECO:0000256" key="1">
    <source>
        <dbReference type="ARBA" id="ARBA00007734"/>
    </source>
</evidence>
<dbReference type="GO" id="GO:0042597">
    <property type="term" value="C:periplasmic space"/>
    <property type="evidence" value="ECO:0007669"/>
    <property type="project" value="InterPro"/>
</dbReference>
<organism evidence="7 8">
    <name type="scientific">Pasteurella bettyae CCUG 2042</name>
    <dbReference type="NCBI Taxonomy" id="1095749"/>
    <lineage>
        <taxon>Bacteria</taxon>
        <taxon>Pseudomonadati</taxon>
        <taxon>Pseudomonadota</taxon>
        <taxon>Gammaproteobacteria</taxon>
        <taxon>Pasteurellales</taxon>
        <taxon>Pasteurellaceae</taxon>
        <taxon>Pasteurella</taxon>
    </lineage>
</organism>
<dbReference type="Gene3D" id="1.10.530.10">
    <property type="match status" value="1"/>
</dbReference>
<feature type="compositionally biased region" description="Low complexity" evidence="3">
    <location>
        <begin position="437"/>
        <end position="454"/>
    </location>
</feature>
<dbReference type="PANTHER" id="PTHR37423">
    <property type="entry name" value="SOLUBLE LYTIC MUREIN TRANSGLYCOSYLASE-RELATED"/>
    <property type="match status" value="1"/>
</dbReference>
<feature type="domain" description="Lytic transglycosylase superhelical linker" evidence="6">
    <location>
        <begin position="468"/>
        <end position="532"/>
    </location>
</feature>
<evidence type="ECO:0000259" key="5">
    <source>
        <dbReference type="Pfam" id="PF01464"/>
    </source>
</evidence>
<dbReference type="Gene3D" id="1.25.20.10">
    <property type="entry name" value="Bacterial muramidases"/>
    <property type="match status" value="1"/>
</dbReference>
<feature type="signal peptide" evidence="4">
    <location>
        <begin position="1"/>
        <end position="21"/>
    </location>
</feature>
<dbReference type="PROSITE" id="PS00922">
    <property type="entry name" value="TRANSGLYCOSYLASE"/>
    <property type="match status" value="1"/>
</dbReference>
<accession>I3DCP5</accession>
<dbReference type="Proteomes" id="UP000006457">
    <property type="component" value="Unassembled WGS sequence"/>
</dbReference>
<protein>
    <submittedName>
        <fullName evidence="7">Transglycosylase SLT domain protein</fullName>
    </submittedName>
</protein>
<dbReference type="GO" id="GO:0016020">
    <property type="term" value="C:membrane"/>
    <property type="evidence" value="ECO:0007669"/>
    <property type="project" value="InterPro"/>
</dbReference>
<evidence type="ECO:0000313" key="7">
    <source>
        <dbReference type="EMBL" id="EIJ69488.1"/>
    </source>
</evidence>
<evidence type="ECO:0000313" key="8">
    <source>
        <dbReference type="Proteomes" id="UP000006457"/>
    </source>
</evidence>
<comment type="caution">
    <text evidence="7">The sequence shown here is derived from an EMBL/GenBank/DDBJ whole genome shotgun (WGS) entry which is preliminary data.</text>
</comment>
<keyword evidence="2 4" id="KW-0732">Signal</keyword>
<dbReference type="Gene3D" id="1.10.1240.20">
    <property type="entry name" value="Lytic transglycosylase, superhelical linker domain"/>
    <property type="match status" value="1"/>
</dbReference>
<dbReference type="PANTHER" id="PTHR37423:SF5">
    <property type="entry name" value="SOLUBLE LYTIC MUREIN TRANSGLYCOSYLASE"/>
    <property type="match status" value="1"/>
</dbReference>
<dbReference type="eggNOG" id="COG0741">
    <property type="taxonomic scope" value="Bacteria"/>
</dbReference>
<evidence type="ECO:0000256" key="2">
    <source>
        <dbReference type="ARBA" id="ARBA00022729"/>
    </source>
</evidence>
<dbReference type="Pfam" id="PF14718">
    <property type="entry name" value="SLT_L"/>
    <property type="match status" value="1"/>
</dbReference>
<dbReference type="InterPro" id="IPR008258">
    <property type="entry name" value="Transglycosylase_SLT_dom_1"/>
</dbReference>
<feature type="domain" description="Transglycosylase SLT" evidence="5">
    <location>
        <begin position="551"/>
        <end position="655"/>
    </location>
</feature>
<dbReference type="InterPro" id="IPR008939">
    <property type="entry name" value="Lytic_TGlycosylase_superhlx_U"/>
</dbReference>
<keyword evidence="8" id="KW-1185">Reference proteome</keyword>
<dbReference type="Pfam" id="PF00760">
    <property type="entry name" value="Cucumo_coat"/>
    <property type="match status" value="1"/>
</dbReference>
<feature type="region of interest" description="Disordered" evidence="3">
    <location>
        <begin position="434"/>
        <end position="458"/>
    </location>
</feature>
<evidence type="ECO:0000256" key="4">
    <source>
        <dbReference type="SAM" id="SignalP"/>
    </source>
</evidence>
<evidence type="ECO:0000259" key="6">
    <source>
        <dbReference type="Pfam" id="PF14718"/>
    </source>
</evidence>
<evidence type="ECO:0000256" key="3">
    <source>
        <dbReference type="SAM" id="MobiDB-lite"/>
    </source>
</evidence>
<feature type="chain" id="PRO_5003669688" evidence="4">
    <location>
        <begin position="22"/>
        <end position="704"/>
    </location>
</feature>